<sequence length="115" mass="12567">MVGELQVVFGLDAIPVEVRVLSHLAILFEQLRRIPARTTIDTVELLTAALRTVVTAAAPAVVPTIVVQLKHVLVWGRRLARMPVSLMILSPRNSPPRTRNARAHGSQHLLNSSLG</sequence>
<feature type="region of interest" description="Disordered" evidence="1">
    <location>
        <begin position="92"/>
        <end position="115"/>
    </location>
</feature>
<evidence type="ECO:0000256" key="1">
    <source>
        <dbReference type="SAM" id="MobiDB-lite"/>
    </source>
</evidence>
<proteinExistence type="predicted"/>
<protein>
    <submittedName>
        <fullName evidence="2">Uncharacterized protein</fullName>
    </submittedName>
</protein>
<evidence type="ECO:0000313" key="2">
    <source>
        <dbReference type="EMBL" id="GMM61299.1"/>
    </source>
</evidence>
<organism evidence="2 3">
    <name type="scientific">Novosphingobium pituita</name>
    <dbReference type="NCBI Taxonomy" id="3056842"/>
    <lineage>
        <taxon>Bacteria</taxon>
        <taxon>Pseudomonadati</taxon>
        <taxon>Pseudomonadota</taxon>
        <taxon>Alphaproteobacteria</taxon>
        <taxon>Sphingomonadales</taxon>
        <taxon>Sphingomonadaceae</taxon>
        <taxon>Novosphingobium</taxon>
    </lineage>
</organism>
<comment type="caution">
    <text evidence="2">The sequence shown here is derived from an EMBL/GenBank/DDBJ whole genome shotgun (WGS) entry which is preliminary data.</text>
</comment>
<accession>A0ABQ6P7S7</accession>
<reference evidence="2 3" key="1">
    <citation type="submission" date="2023-06" db="EMBL/GenBank/DDBJ databases">
        <title>Draft genome sequence of Novosphingobium sp. strain IK01.</title>
        <authorList>
            <person name="Hatamoto M."/>
            <person name="Ikarashi T."/>
            <person name="Yamaguchi T."/>
        </authorList>
    </citation>
    <scope>NUCLEOTIDE SEQUENCE [LARGE SCALE GENOMIC DNA]</scope>
    <source>
        <strain evidence="2 3">IK01</strain>
    </source>
</reference>
<evidence type="ECO:0000313" key="3">
    <source>
        <dbReference type="Proteomes" id="UP001187221"/>
    </source>
</evidence>
<keyword evidence="3" id="KW-1185">Reference proteome</keyword>
<name>A0ABQ6P7S7_9SPHN</name>
<gene>
    <name evidence="2" type="ORF">NUTIK01_20760</name>
</gene>
<dbReference type="Proteomes" id="UP001187221">
    <property type="component" value="Unassembled WGS sequence"/>
</dbReference>
<dbReference type="EMBL" id="BTFW01000001">
    <property type="protein sequence ID" value="GMM61299.1"/>
    <property type="molecule type" value="Genomic_DNA"/>
</dbReference>